<name>A0A538S914_UNCEI</name>
<keyword evidence="2 4" id="KW-0560">Oxidoreductase</keyword>
<dbReference type="SUPFAM" id="SSF53720">
    <property type="entry name" value="ALDH-like"/>
    <property type="match status" value="1"/>
</dbReference>
<evidence type="ECO:0000256" key="3">
    <source>
        <dbReference type="PROSITE-ProRule" id="PRU10007"/>
    </source>
</evidence>
<dbReference type="FunFam" id="3.40.605.10:FF:000007">
    <property type="entry name" value="NAD/NADP-dependent betaine aldehyde dehydrogenase"/>
    <property type="match status" value="1"/>
</dbReference>
<dbReference type="GO" id="GO:0016620">
    <property type="term" value="F:oxidoreductase activity, acting on the aldehyde or oxo group of donors, NAD or NADP as acceptor"/>
    <property type="evidence" value="ECO:0007669"/>
    <property type="project" value="InterPro"/>
</dbReference>
<dbReference type="InterPro" id="IPR029510">
    <property type="entry name" value="Ald_DH_CS_GLU"/>
</dbReference>
<evidence type="ECO:0000256" key="4">
    <source>
        <dbReference type="RuleBase" id="RU003345"/>
    </source>
</evidence>
<comment type="caution">
    <text evidence="6">The sequence shown here is derived from an EMBL/GenBank/DDBJ whole genome shotgun (WGS) entry which is preliminary data.</text>
</comment>
<evidence type="ECO:0000256" key="2">
    <source>
        <dbReference type="ARBA" id="ARBA00023002"/>
    </source>
</evidence>
<evidence type="ECO:0000313" key="7">
    <source>
        <dbReference type="Proteomes" id="UP000317716"/>
    </source>
</evidence>
<dbReference type="InterPro" id="IPR016163">
    <property type="entry name" value="Ald_DH_C"/>
</dbReference>
<dbReference type="InterPro" id="IPR015590">
    <property type="entry name" value="Aldehyde_DH_dom"/>
</dbReference>
<evidence type="ECO:0000259" key="5">
    <source>
        <dbReference type="Pfam" id="PF00171"/>
    </source>
</evidence>
<dbReference type="Proteomes" id="UP000317716">
    <property type="component" value="Unassembled WGS sequence"/>
</dbReference>
<dbReference type="InterPro" id="IPR016162">
    <property type="entry name" value="Ald_DH_N"/>
</dbReference>
<dbReference type="EMBL" id="VBOS01000508">
    <property type="protein sequence ID" value="TMQ47862.1"/>
    <property type="molecule type" value="Genomic_DNA"/>
</dbReference>
<protein>
    <submittedName>
        <fullName evidence="6">Aldehyde dehydrogenase family protein</fullName>
    </submittedName>
</protein>
<dbReference type="Pfam" id="PF00171">
    <property type="entry name" value="Aldedh"/>
    <property type="match status" value="1"/>
</dbReference>
<evidence type="ECO:0000256" key="1">
    <source>
        <dbReference type="ARBA" id="ARBA00009986"/>
    </source>
</evidence>
<dbReference type="AlphaFoldDB" id="A0A538S914"/>
<feature type="domain" description="Aldehyde dehydrogenase" evidence="5">
    <location>
        <begin position="22"/>
        <end position="482"/>
    </location>
</feature>
<reference evidence="6 7" key="1">
    <citation type="journal article" date="2019" name="Nat. Microbiol.">
        <title>Mediterranean grassland soil C-N compound turnover is dependent on rainfall and depth, and is mediated by genomically divergent microorganisms.</title>
        <authorList>
            <person name="Diamond S."/>
            <person name="Andeer P.F."/>
            <person name="Li Z."/>
            <person name="Crits-Christoph A."/>
            <person name="Burstein D."/>
            <person name="Anantharaman K."/>
            <person name="Lane K.R."/>
            <person name="Thomas B.C."/>
            <person name="Pan C."/>
            <person name="Northen T.R."/>
            <person name="Banfield J.F."/>
        </authorList>
    </citation>
    <scope>NUCLEOTIDE SEQUENCE [LARGE SCALE GENOMIC DNA]</scope>
    <source>
        <strain evidence="6">WS_2</strain>
    </source>
</reference>
<comment type="similarity">
    <text evidence="1 4">Belongs to the aldehyde dehydrogenase family.</text>
</comment>
<accession>A0A538S914</accession>
<dbReference type="PANTHER" id="PTHR11699">
    <property type="entry name" value="ALDEHYDE DEHYDROGENASE-RELATED"/>
    <property type="match status" value="1"/>
</dbReference>
<proteinExistence type="inferred from homology"/>
<dbReference type="FunFam" id="3.40.309.10:FF:000012">
    <property type="entry name" value="Betaine aldehyde dehydrogenase"/>
    <property type="match status" value="1"/>
</dbReference>
<evidence type="ECO:0000313" key="6">
    <source>
        <dbReference type="EMBL" id="TMQ47862.1"/>
    </source>
</evidence>
<organism evidence="6 7">
    <name type="scientific">Eiseniibacteriota bacterium</name>
    <dbReference type="NCBI Taxonomy" id="2212470"/>
    <lineage>
        <taxon>Bacteria</taxon>
        <taxon>Candidatus Eiseniibacteriota</taxon>
    </lineage>
</organism>
<dbReference type="InterPro" id="IPR016161">
    <property type="entry name" value="Ald_DH/histidinol_DH"/>
</dbReference>
<sequence length="503" mass="53757">MTQTLTPVKPAKLIINGAPVDAASGETYTTMNPATEEPICAVAKAGAEDAERAVVAARAAFDSGPWPRMKPAERQRILWRLGDLILEHGDELGRLETLDNGKPIFESRQIDVPMAANCFHYFAGWTTKLAGETLPSSPSFLTYTLREPLGVVGAIIPWNFPMNMVGWKAAPALAAGNTVILKPAELTPLTAIRIGELALEAGLPPGVLNILAGPGAIVGEALVRHPRVDKISFTGSTDVGKHLMRSAADTVKKLTLELGGKSPNIVFADADLEAAARGASTGIFYGKGEVCAAGSRLLVERSVHDEFVAKLAERAKKLVPADPLDPKTRLGALASKGQMEKVLGYVQTGVREGARLVAGGERQPVNGRGWFVQATVLDGVENKMRVAQEEIFGPVLAVIPFDGVEDAVAKANDILYGLAAGIWTRDVKKSHAVARRLQAGTVWVNAYNFYDAAIPFGGYKASGFGRDLGPDCLRDYTQVKSVWVNLEYAWGSWETVPQGAPTQ</sequence>
<dbReference type="PROSITE" id="PS00687">
    <property type="entry name" value="ALDEHYDE_DEHYDR_GLU"/>
    <property type="match status" value="1"/>
</dbReference>
<dbReference type="Gene3D" id="3.40.309.10">
    <property type="entry name" value="Aldehyde Dehydrogenase, Chain A, domain 2"/>
    <property type="match status" value="1"/>
</dbReference>
<gene>
    <name evidence="6" type="ORF">E6K72_13600</name>
</gene>
<dbReference type="Gene3D" id="3.40.605.10">
    <property type="entry name" value="Aldehyde Dehydrogenase, Chain A, domain 1"/>
    <property type="match status" value="1"/>
</dbReference>
<feature type="active site" evidence="3">
    <location>
        <position position="257"/>
    </location>
</feature>